<reference evidence="2" key="2">
    <citation type="submission" date="2007-03" db="EMBL/GenBank/DDBJ databases">
        <authorList>
            <consortium name="The International Medicago Genome Annotation Group"/>
        </authorList>
    </citation>
    <scope>NUCLEOTIDE SEQUENCE</scope>
</reference>
<protein>
    <submittedName>
        <fullName evidence="3">Nodule Cysteine-Rich (NCR) secreted peptide</fullName>
    </submittedName>
    <submittedName>
        <fullName evidence="4">Putative Late nodulin</fullName>
    </submittedName>
</protein>
<organism evidence="2">
    <name type="scientific">Medicago truncatula</name>
    <name type="common">Barrel medic</name>
    <name type="synonym">Medicago tribuloides</name>
    <dbReference type="NCBI Taxonomy" id="3880"/>
    <lineage>
        <taxon>Eukaryota</taxon>
        <taxon>Viridiplantae</taxon>
        <taxon>Streptophyta</taxon>
        <taxon>Embryophyta</taxon>
        <taxon>Tracheophyta</taxon>
        <taxon>Spermatophyta</taxon>
        <taxon>Magnoliopsida</taxon>
        <taxon>eudicotyledons</taxon>
        <taxon>Gunneridae</taxon>
        <taxon>Pentapetalae</taxon>
        <taxon>rosids</taxon>
        <taxon>fabids</taxon>
        <taxon>Fabales</taxon>
        <taxon>Fabaceae</taxon>
        <taxon>Papilionoideae</taxon>
        <taxon>50 kb inversion clade</taxon>
        <taxon>NPAAA clade</taxon>
        <taxon>Hologalegina</taxon>
        <taxon>IRL clade</taxon>
        <taxon>Trifolieae</taxon>
        <taxon>Medicago</taxon>
    </lineage>
</organism>
<reference evidence="3 6" key="4">
    <citation type="journal article" date="2014" name="BMC Genomics">
        <title>An improved genome release (version Mt4.0) for the model legume Medicago truncatula.</title>
        <authorList>
            <person name="Tang H."/>
            <person name="Krishnakumar V."/>
            <person name="Bidwell S."/>
            <person name="Rosen B."/>
            <person name="Chan A."/>
            <person name="Zhou S."/>
            <person name="Gentzbittel L."/>
            <person name="Childs K.L."/>
            <person name="Yandell M."/>
            <person name="Gundlach H."/>
            <person name="Mayer K.F."/>
            <person name="Schwartz D.C."/>
            <person name="Town C.D."/>
        </authorList>
    </citation>
    <scope>GENOME REANNOTATION</scope>
    <source>
        <strain evidence="5 6">cv. Jemalong A17</strain>
    </source>
</reference>
<reference evidence="7" key="6">
    <citation type="journal article" date="2018" name="Nat. Plants">
        <title>Whole-genome landscape of Medicago truncatula symbiotic genes.</title>
        <authorList>
            <person name="Pecrix Y."/>
            <person name="Staton S.E."/>
            <person name="Sallet E."/>
            <person name="Lelandais-Briere C."/>
            <person name="Moreau S."/>
            <person name="Carrere S."/>
            <person name="Blein T."/>
            <person name="Jardinaud M.F."/>
            <person name="Latrasse D."/>
            <person name="Zouine M."/>
            <person name="Zahm M."/>
            <person name="Kreplak J."/>
            <person name="Mayjonade B."/>
            <person name="Satge C."/>
            <person name="Perez M."/>
            <person name="Cauet S."/>
            <person name="Marande W."/>
            <person name="Chantry-Darmon C."/>
            <person name="Lopez-Roques C."/>
            <person name="Bouchez O."/>
            <person name="Berard A."/>
            <person name="Debelle F."/>
            <person name="Munos S."/>
            <person name="Bendahmane A."/>
            <person name="Berges H."/>
            <person name="Niebel A."/>
            <person name="Buitink J."/>
            <person name="Frugier F."/>
            <person name="Benhamed M."/>
            <person name="Crespi M."/>
            <person name="Gouzy J."/>
            <person name="Gamas P."/>
        </authorList>
    </citation>
    <scope>NUCLEOTIDE SEQUENCE [LARGE SCALE GENOMIC DNA]</scope>
    <source>
        <strain evidence="7">cv. Jemalong A17</strain>
    </source>
</reference>
<dbReference type="GO" id="GO:0046872">
    <property type="term" value="F:metal ion binding"/>
    <property type="evidence" value="ECO:0007669"/>
    <property type="project" value="InterPro"/>
</dbReference>
<dbReference type="AlphaFoldDB" id="Q2HUY6"/>
<reference evidence="4" key="7">
    <citation type="journal article" date="2018" name="Nat. Plants">
        <title>Whole-genome landscape of Medicago truncatula symbiotic genes.</title>
        <authorList>
            <person name="Pecrix Y."/>
            <person name="Gamas P."/>
            <person name="Carrere S."/>
        </authorList>
    </citation>
    <scope>NUCLEOTIDE SEQUENCE</scope>
    <source>
        <tissue evidence="4">Leaves</tissue>
    </source>
</reference>
<proteinExistence type="predicted"/>
<reference evidence="2" key="1">
    <citation type="submission" date="2004-06" db="EMBL/GenBank/DDBJ databases">
        <authorList>
            <person name="Town C.D."/>
        </authorList>
    </citation>
    <scope>NUCLEOTIDE SEQUENCE</scope>
</reference>
<evidence type="ECO:0000313" key="5">
    <source>
        <dbReference type="EnsemblPlants" id="AES78520"/>
    </source>
</evidence>
<sequence>MQMGESMAKIVKFVYFVIIFASPFVVANHEISGWITELPFGMCTSILDCPMDSCTHPQQPWCELHGVPILYHGSEIGLCICI</sequence>
<dbReference type="Proteomes" id="UP000002051">
    <property type="component" value="Unassembled WGS sequence"/>
</dbReference>
<dbReference type="EnsemblPlants" id="AES78520">
    <property type="protein sequence ID" value="AES78520"/>
    <property type="gene ID" value="MTR_7g032720"/>
</dbReference>
<dbReference type="EMBL" id="CM001223">
    <property type="protein sequence ID" value="AES78520.1"/>
    <property type="molecule type" value="Genomic_DNA"/>
</dbReference>
<dbReference type="InterPro" id="IPR009810">
    <property type="entry name" value="Nodulin_late_dom"/>
</dbReference>
<dbReference type="EMBL" id="AC149040">
    <property type="protein sequence ID" value="ABD32248.1"/>
    <property type="molecule type" value="Genomic_DNA"/>
</dbReference>
<dbReference type="PaxDb" id="3880-AES78520"/>
<name>Q2HUY6_MEDTR</name>
<dbReference type="HOGENOM" id="CLU_181053_0_3_1"/>
<dbReference type="Gramene" id="rna39303">
    <property type="protein sequence ID" value="RHN45099.1"/>
    <property type="gene ID" value="gene39303"/>
</dbReference>
<evidence type="ECO:0000313" key="2">
    <source>
        <dbReference type="EMBL" id="ABD32248.1"/>
    </source>
</evidence>
<gene>
    <name evidence="3" type="ordered locus">MTR_7g032720</name>
    <name evidence="2" type="ORF">MtrDRAFT_AC149040g1v2</name>
    <name evidence="4" type="ORF">MtrunA17_Chr7g0226611</name>
</gene>
<dbReference type="EMBL" id="PSQE01000007">
    <property type="protein sequence ID" value="RHN45099.1"/>
    <property type="molecule type" value="Genomic_DNA"/>
</dbReference>
<evidence type="ECO:0000313" key="6">
    <source>
        <dbReference type="Proteomes" id="UP000002051"/>
    </source>
</evidence>
<keyword evidence="6" id="KW-1185">Reference proteome</keyword>
<reference evidence="5" key="5">
    <citation type="submission" date="2015-04" db="UniProtKB">
        <authorList>
            <consortium name="EnsemblPlants"/>
        </authorList>
    </citation>
    <scope>IDENTIFICATION</scope>
    <source>
        <strain evidence="5">cv. Jemalong A17</strain>
    </source>
</reference>
<accession>Q2HUY6</accession>
<evidence type="ECO:0000313" key="7">
    <source>
        <dbReference type="Proteomes" id="UP000265566"/>
    </source>
</evidence>
<evidence type="ECO:0000313" key="3">
    <source>
        <dbReference type="EMBL" id="AES78520.1"/>
    </source>
</evidence>
<feature type="domain" description="Late nodulin" evidence="1">
    <location>
        <begin position="7"/>
        <end position="62"/>
    </location>
</feature>
<dbReference type="Pfam" id="PF07127">
    <property type="entry name" value="Nodulin_late"/>
    <property type="match status" value="1"/>
</dbReference>
<evidence type="ECO:0000259" key="1">
    <source>
        <dbReference type="Pfam" id="PF07127"/>
    </source>
</evidence>
<dbReference type="Proteomes" id="UP000265566">
    <property type="component" value="Chromosome 7"/>
</dbReference>
<reference evidence="3 6" key="3">
    <citation type="journal article" date="2011" name="Nature">
        <title>The Medicago genome provides insight into the evolution of rhizobial symbioses.</title>
        <authorList>
            <person name="Young N.D."/>
            <person name="Debelle F."/>
            <person name="Oldroyd G.E."/>
            <person name="Geurts R."/>
            <person name="Cannon S.B."/>
            <person name="Udvardi M.K."/>
            <person name="Benedito V.A."/>
            <person name="Mayer K.F."/>
            <person name="Gouzy J."/>
            <person name="Schoof H."/>
            <person name="Van de Peer Y."/>
            <person name="Proost S."/>
            <person name="Cook D.R."/>
            <person name="Meyers B.C."/>
            <person name="Spannagl M."/>
            <person name="Cheung F."/>
            <person name="De Mita S."/>
            <person name="Krishnakumar V."/>
            <person name="Gundlach H."/>
            <person name="Zhou S."/>
            <person name="Mudge J."/>
            <person name="Bharti A.K."/>
            <person name="Murray J.D."/>
            <person name="Naoumkina M.A."/>
            <person name="Rosen B."/>
            <person name="Silverstein K.A."/>
            <person name="Tang H."/>
            <person name="Rombauts S."/>
            <person name="Zhao P.X."/>
            <person name="Zhou P."/>
            <person name="Barbe V."/>
            <person name="Bardou P."/>
            <person name="Bechner M."/>
            <person name="Bellec A."/>
            <person name="Berger A."/>
            <person name="Berges H."/>
            <person name="Bidwell S."/>
            <person name="Bisseling T."/>
            <person name="Choisne N."/>
            <person name="Couloux A."/>
            <person name="Denny R."/>
            <person name="Deshpande S."/>
            <person name="Dai X."/>
            <person name="Doyle J.J."/>
            <person name="Dudez A.M."/>
            <person name="Farmer A.D."/>
            <person name="Fouteau S."/>
            <person name="Franken C."/>
            <person name="Gibelin C."/>
            <person name="Gish J."/>
            <person name="Goldstein S."/>
            <person name="Gonzalez A.J."/>
            <person name="Green P.J."/>
            <person name="Hallab A."/>
            <person name="Hartog M."/>
            <person name="Hua A."/>
            <person name="Humphray S.J."/>
            <person name="Jeong D.H."/>
            <person name="Jing Y."/>
            <person name="Jocker A."/>
            <person name="Kenton S.M."/>
            <person name="Kim D.J."/>
            <person name="Klee K."/>
            <person name="Lai H."/>
            <person name="Lang C."/>
            <person name="Lin S."/>
            <person name="Macmil S.L."/>
            <person name="Magdelenat G."/>
            <person name="Matthews L."/>
            <person name="McCorrison J."/>
            <person name="Monaghan E.L."/>
            <person name="Mun J.H."/>
            <person name="Najar F.Z."/>
            <person name="Nicholson C."/>
            <person name="Noirot C."/>
            <person name="O'Bleness M."/>
            <person name="Paule C.R."/>
            <person name="Poulain J."/>
            <person name="Prion F."/>
            <person name="Qin B."/>
            <person name="Qu C."/>
            <person name="Retzel E.F."/>
            <person name="Riddle C."/>
            <person name="Sallet E."/>
            <person name="Samain S."/>
            <person name="Samson N."/>
            <person name="Sanders I."/>
            <person name="Saurat O."/>
            <person name="Scarpelli C."/>
            <person name="Schiex T."/>
            <person name="Segurens B."/>
            <person name="Severin A.J."/>
            <person name="Sherrier D.J."/>
            <person name="Shi R."/>
            <person name="Sims S."/>
            <person name="Singer S.R."/>
            <person name="Sinharoy S."/>
            <person name="Sterck L."/>
            <person name="Viollet A."/>
            <person name="Wang B.B."/>
            <person name="Wang K."/>
            <person name="Wang M."/>
            <person name="Wang X."/>
            <person name="Warfsmann J."/>
            <person name="Weissenbach J."/>
            <person name="White D.D."/>
            <person name="White J.D."/>
            <person name="Wiley G.B."/>
            <person name="Wincker P."/>
            <person name="Xing Y."/>
            <person name="Yang L."/>
            <person name="Yao Z."/>
            <person name="Ying F."/>
            <person name="Zhai J."/>
            <person name="Zhou L."/>
            <person name="Zuber A."/>
            <person name="Denarie J."/>
            <person name="Dixon R.A."/>
            <person name="May G.D."/>
            <person name="Schwartz D.C."/>
            <person name="Rogers J."/>
            <person name="Quetier F."/>
            <person name="Town C.D."/>
            <person name="Roe B.A."/>
        </authorList>
    </citation>
    <scope>NUCLEOTIDE SEQUENCE [LARGE SCALE GENOMIC DNA]</scope>
    <source>
        <strain evidence="3">A17</strain>
        <strain evidence="5 6">cv. Jemalong A17</strain>
    </source>
</reference>
<evidence type="ECO:0000313" key="4">
    <source>
        <dbReference type="EMBL" id="RHN45099.1"/>
    </source>
</evidence>